<accession>A0ABN2CPL5</accession>
<proteinExistence type="inferred from homology"/>
<reference evidence="9 10" key="1">
    <citation type="journal article" date="2019" name="Int. J. Syst. Evol. Microbiol.">
        <title>The Global Catalogue of Microorganisms (GCM) 10K type strain sequencing project: providing services to taxonomists for standard genome sequencing and annotation.</title>
        <authorList>
            <consortium name="The Broad Institute Genomics Platform"/>
            <consortium name="The Broad Institute Genome Sequencing Center for Infectious Disease"/>
            <person name="Wu L."/>
            <person name="Ma J."/>
        </authorList>
    </citation>
    <scope>NUCLEOTIDE SEQUENCE [LARGE SCALE GENOMIC DNA]</scope>
    <source>
        <strain evidence="9 10">JCM 15572</strain>
    </source>
</reference>
<keyword evidence="3" id="KW-0813">Transport</keyword>
<dbReference type="InterPro" id="IPR007208">
    <property type="entry name" value="MrpF/PhaF-like"/>
</dbReference>
<name>A0ABN2CPL5_9ACTN</name>
<comment type="caution">
    <text evidence="9">The sequence shown here is derived from an EMBL/GenBank/DDBJ whole genome shotgun (WGS) entry which is preliminary data.</text>
</comment>
<keyword evidence="6 8" id="KW-1133">Transmembrane helix</keyword>
<dbReference type="EMBL" id="BAAAPH010000004">
    <property type="protein sequence ID" value="GAA1560470.1"/>
    <property type="molecule type" value="Genomic_DNA"/>
</dbReference>
<keyword evidence="10" id="KW-1185">Reference proteome</keyword>
<feature type="transmembrane region" description="Helical" evidence="8">
    <location>
        <begin position="6"/>
        <end position="22"/>
    </location>
</feature>
<dbReference type="PANTHER" id="PTHR34702">
    <property type="entry name" value="NA(+)/H(+) ANTIPORTER SUBUNIT F1"/>
    <property type="match status" value="1"/>
</dbReference>
<evidence type="ECO:0000256" key="4">
    <source>
        <dbReference type="ARBA" id="ARBA00022475"/>
    </source>
</evidence>
<keyword evidence="7 8" id="KW-0472">Membrane</keyword>
<gene>
    <name evidence="9" type="ORF">GCM10009804_16570</name>
</gene>
<evidence type="ECO:0000313" key="9">
    <source>
        <dbReference type="EMBL" id="GAA1560470.1"/>
    </source>
</evidence>
<comment type="subcellular location">
    <subcellularLocation>
        <location evidence="1">Cell membrane</location>
        <topology evidence="1">Multi-pass membrane protein</topology>
    </subcellularLocation>
</comment>
<organism evidence="9 10">
    <name type="scientific">Kribbella hippodromi</name>
    <dbReference type="NCBI Taxonomy" id="434347"/>
    <lineage>
        <taxon>Bacteria</taxon>
        <taxon>Bacillati</taxon>
        <taxon>Actinomycetota</taxon>
        <taxon>Actinomycetes</taxon>
        <taxon>Propionibacteriales</taxon>
        <taxon>Kribbellaceae</taxon>
        <taxon>Kribbella</taxon>
    </lineage>
</organism>
<evidence type="ECO:0000256" key="1">
    <source>
        <dbReference type="ARBA" id="ARBA00004651"/>
    </source>
</evidence>
<evidence type="ECO:0000256" key="3">
    <source>
        <dbReference type="ARBA" id="ARBA00022448"/>
    </source>
</evidence>
<dbReference type="Proteomes" id="UP001501705">
    <property type="component" value="Unassembled WGS sequence"/>
</dbReference>
<evidence type="ECO:0000256" key="7">
    <source>
        <dbReference type="ARBA" id="ARBA00023136"/>
    </source>
</evidence>
<evidence type="ECO:0000313" key="10">
    <source>
        <dbReference type="Proteomes" id="UP001501705"/>
    </source>
</evidence>
<protein>
    <recommendedName>
        <fullName evidence="11">Cation:proton antiporter</fullName>
    </recommendedName>
</protein>
<evidence type="ECO:0000256" key="2">
    <source>
        <dbReference type="ARBA" id="ARBA00009212"/>
    </source>
</evidence>
<evidence type="ECO:0000256" key="5">
    <source>
        <dbReference type="ARBA" id="ARBA00022692"/>
    </source>
</evidence>
<dbReference type="RefSeq" id="WP_344232778.1">
    <property type="nucleotide sequence ID" value="NZ_BAAAPH010000004.1"/>
</dbReference>
<comment type="similarity">
    <text evidence="2">Belongs to the CPA3 antiporters (TC 2.A.63) subunit F family.</text>
</comment>
<evidence type="ECO:0000256" key="6">
    <source>
        <dbReference type="ARBA" id="ARBA00022989"/>
    </source>
</evidence>
<feature type="transmembrane region" description="Helical" evidence="8">
    <location>
        <begin position="59"/>
        <end position="79"/>
    </location>
</feature>
<keyword evidence="4" id="KW-1003">Cell membrane</keyword>
<dbReference type="PANTHER" id="PTHR34702:SF1">
    <property type="entry name" value="NA(+)_H(+) ANTIPORTER SUBUNIT F"/>
    <property type="match status" value="1"/>
</dbReference>
<dbReference type="Pfam" id="PF04066">
    <property type="entry name" value="MrpF_PhaF"/>
    <property type="match status" value="1"/>
</dbReference>
<feature type="transmembrane region" description="Helical" evidence="8">
    <location>
        <begin position="34"/>
        <end position="53"/>
    </location>
</feature>
<sequence length="87" mass="9391">MLTDAFGFFAIAEFAVVGLLVVRLAAGPSVTDRVVALNAVTTQATLALLFFAAFADRSIYVDVSLWMAAFGYLGTLVWARFLERGLL</sequence>
<keyword evidence="5 8" id="KW-0812">Transmembrane</keyword>
<evidence type="ECO:0000256" key="8">
    <source>
        <dbReference type="SAM" id="Phobius"/>
    </source>
</evidence>
<evidence type="ECO:0008006" key="11">
    <source>
        <dbReference type="Google" id="ProtNLM"/>
    </source>
</evidence>